<name>A0A0Q9YZM4_9GAMM</name>
<dbReference type="EMBL" id="LKAJ02000001">
    <property type="protein sequence ID" value="MCS5712151.1"/>
    <property type="molecule type" value="Genomic_DNA"/>
</dbReference>
<evidence type="ECO:0000313" key="1">
    <source>
        <dbReference type="EMBL" id="KRG22484.1"/>
    </source>
</evidence>
<dbReference type="Proteomes" id="UP000051497">
    <property type="component" value="Unassembled WGS sequence"/>
</dbReference>
<reference evidence="2" key="2">
    <citation type="journal article" date="2016" name="Genome Announc.">
        <title>Draft Genome Sequences of Two Novel Amoeba-Resistant Intranuclear Bacteria, 'Candidatus Berkiella cookevillensis' and 'Candidatus Berkiella aquae'.</title>
        <authorList>
            <person name="Mehari Y.T."/>
            <person name="Arivett B.A."/>
            <person name="Farone A.L."/>
            <person name="Gunderson J.H."/>
            <person name="Farone M.B."/>
        </authorList>
    </citation>
    <scope>NUCLEOTIDE SEQUENCE</scope>
    <source>
        <strain evidence="2">HT99</strain>
    </source>
</reference>
<proteinExistence type="predicted"/>
<keyword evidence="3" id="KW-1185">Reference proteome</keyword>
<sequence length="409" mass="47495">MNGAAVMVGKYNLFNLMGSEPESKLKHILATVDIDYQQYFPAGASHEASKEAVLTHILSSLHTSKKIITFKHLIESNFATDQNVIQEQNLEKNIEQIRIIAVITKKLLNTILEEAINNYLTQEQIKHLTLALHEFMARYHREKDDRLKVAYESEIQRIMSDQIYQKNLERIQQGYLERIKEHDNKIDHIHNRIKDIKEQKQTIVNETITKVGNELADHTAKDSDLLVYQDVISAENRDAFLKDFLLAYYQAEKEELRKYTEMDKADQAKVSVQLPSLINYHLARNNNKNIHELAKKEPDFEKIFIDVALKHNAKLHLMTHEQIKDEASLLAGKFKPIAQQMIHDKKEKIMLQHEHAHIEKAKQHEISQFAMLQDKLGMPADAKFNKTPASLEFDDFLSTVEIKPKMAMR</sequence>
<dbReference type="AlphaFoldDB" id="A0A0Q9YZM4"/>
<comment type="caution">
    <text evidence="1">The sequence shown here is derived from an EMBL/GenBank/DDBJ whole genome shotgun (WGS) entry which is preliminary data.</text>
</comment>
<organism evidence="1">
    <name type="scientific">Candidatus Berkiella aquae</name>
    <dbReference type="NCBI Taxonomy" id="295108"/>
    <lineage>
        <taxon>Bacteria</taxon>
        <taxon>Pseudomonadati</taxon>
        <taxon>Pseudomonadota</taxon>
        <taxon>Gammaproteobacteria</taxon>
        <taxon>Candidatus Berkiellales</taxon>
        <taxon>Candidatus Berkiellaceae</taxon>
        <taxon>Candidatus Berkiella</taxon>
    </lineage>
</organism>
<protein>
    <submittedName>
        <fullName evidence="1">Uncharacterized protein</fullName>
    </submittedName>
</protein>
<gene>
    <name evidence="1" type="ORF">HT99x_00020</name>
    <name evidence="2" type="ORF">HT99x_011970</name>
</gene>
<accession>A0A0Q9YZM4</accession>
<reference evidence="2" key="3">
    <citation type="submission" date="2021-06" db="EMBL/GenBank/DDBJ databases">
        <title>Genomic Description and Analysis of Intracellular Bacteria, Candidatus Berkiella cookevillensis and Candidatus Berkiella aquae.</title>
        <authorList>
            <person name="Kidane D.T."/>
            <person name="Mehari Y.T."/>
            <person name="Rice F.C."/>
            <person name="Arivett B.A."/>
            <person name="Farone A.L."/>
            <person name="Berk S.G."/>
            <person name="Farone M.B."/>
        </authorList>
    </citation>
    <scope>NUCLEOTIDE SEQUENCE</scope>
    <source>
        <strain evidence="2">HT99</strain>
    </source>
</reference>
<reference evidence="1" key="1">
    <citation type="submission" date="2015-09" db="EMBL/GenBank/DDBJ databases">
        <title>Draft Genome Sequences of Two Novel Amoeba-resistant Intranuclear Bacteria, Candidatus Berkiella cookevillensis and Candidatus Berkiella aquae.</title>
        <authorList>
            <person name="Mehari Y.T."/>
            <person name="Arivett B.A."/>
            <person name="Farone A.L."/>
            <person name="Gunderson J.H."/>
            <person name="Farone M.B."/>
        </authorList>
    </citation>
    <scope>NUCLEOTIDE SEQUENCE [LARGE SCALE GENOMIC DNA]</scope>
    <source>
        <strain evidence="1">HT99</strain>
    </source>
</reference>
<dbReference type="EMBL" id="LKAJ01000001">
    <property type="protein sequence ID" value="KRG22484.1"/>
    <property type="molecule type" value="Genomic_DNA"/>
</dbReference>
<evidence type="ECO:0000313" key="3">
    <source>
        <dbReference type="Proteomes" id="UP000051497"/>
    </source>
</evidence>
<dbReference type="RefSeq" id="WP_075064690.1">
    <property type="nucleotide sequence ID" value="NZ_LKAJ02000001.1"/>
</dbReference>
<evidence type="ECO:0000313" key="2">
    <source>
        <dbReference type="EMBL" id="MCS5712151.1"/>
    </source>
</evidence>